<gene>
    <name evidence="3" type="ORF">GXN74_09150</name>
</gene>
<proteinExistence type="predicted"/>
<evidence type="ECO:0000313" key="4">
    <source>
        <dbReference type="Proteomes" id="UP000461585"/>
    </source>
</evidence>
<keyword evidence="1" id="KW-0808">Transferase</keyword>
<sequence>MSDETKAQELISIFVCEKDADIENFLKSRAIQFEKLGKSRTFFIYDEDQDEFQILAYFTLAIQVLKIPEGMLSGNKVKKLDGLSANMRGSRITEFPSILIGQLGKNEMYPGVISGSDVLEYCLATILEGQARLGGRIIMLECKDIPYLISLYEKFGFNVLEREYEEGELLQMIKILEEDEIIEPKEEV</sequence>
<keyword evidence="4" id="KW-1185">Reference proteome</keyword>
<evidence type="ECO:0000256" key="1">
    <source>
        <dbReference type="ARBA" id="ARBA00022679"/>
    </source>
</evidence>
<dbReference type="GO" id="GO:0016746">
    <property type="term" value="F:acyltransferase activity"/>
    <property type="evidence" value="ECO:0007669"/>
    <property type="project" value="UniProtKB-KW"/>
</dbReference>
<dbReference type="AlphaFoldDB" id="A0A7X5HWF2"/>
<dbReference type="Proteomes" id="UP000461585">
    <property type="component" value="Unassembled WGS sequence"/>
</dbReference>
<accession>A0A7X5HWF2</accession>
<dbReference type="EMBL" id="JAAEEH010000023">
    <property type="protein sequence ID" value="NDL67905.1"/>
    <property type="molecule type" value="Genomic_DNA"/>
</dbReference>
<organism evidence="3 4">
    <name type="scientific">Anaerotalea alkaliphila</name>
    <dbReference type="NCBI Taxonomy" id="2662126"/>
    <lineage>
        <taxon>Bacteria</taxon>
        <taxon>Bacillati</taxon>
        <taxon>Bacillota</taxon>
        <taxon>Clostridia</taxon>
        <taxon>Eubacteriales</taxon>
        <taxon>Anaerotalea</taxon>
    </lineage>
</organism>
<keyword evidence="2" id="KW-0012">Acyltransferase</keyword>
<evidence type="ECO:0000313" key="3">
    <source>
        <dbReference type="EMBL" id="NDL67905.1"/>
    </source>
</evidence>
<name>A0A7X5HWF2_9FIRM</name>
<evidence type="ECO:0000256" key="2">
    <source>
        <dbReference type="ARBA" id="ARBA00023315"/>
    </source>
</evidence>
<dbReference type="RefSeq" id="WP_162370632.1">
    <property type="nucleotide sequence ID" value="NZ_JAAEEH010000023.1"/>
</dbReference>
<comment type="caution">
    <text evidence="3">The sequence shown here is derived from an EMBL/GenBank/DDBJ whole genome shotgun (WGS) entry which is preliminary data.</text>
</comment>
<protein>
    <submittedName>
        <fullName evidence="3">Uncharacterized protein</fullName>
    </submittedName>
</protein>
<dbReference type="Gene3D" id="3.40.630.30">
    <property type="match status" value="1"/>
</dbReference>
<dbReference type="PANTHER" id="PTHR36449:SF1">
    <property type="entry name" value="ACETYLTRANSFERASE"/>
    <property type="match status" value="1"/>
</dbReference>
<reference evidence="3 4" key="1">
    <citation type="submission" date="2020-01" db="EMBL/GenBank/DDBJ databases">
        <title>Anaeroalcalibacter tamaniensis gen. nov., sp. nov., moderately halophilic strictly anaerobic fermenter bacterium from mud volcano of Taman peninsula.</title>
        <authorList>
            <person name="Frolova A."/>
            <person name="Merkel A.Y."/>
            <person name="Slobodkin A.I."/>
        </authorList>
    </citation>
    <scope>NUCLEOTIDE SEQUENCE [LARGE SCALE GENOMIC DNA]</scope>
    <source>
        <strain evidence="3 4">F-3ap</strain>
    </source>
</reference>
<dbReference type="PANTHER" id="PTHR36449">
    <property type="entry name" value="ACETYLTRANSFERASE-RELATED"/>
    <property type="match status" value="1"/>
</dbReference>